<keyword evidence="3" id="KW-0732">Signal</keyword>
<accession>A0A7R8W447</accession>
<keyword evidence="1" id="KW-0175">Coiled coil</keyword>
<feature type="region of interest" description="Disordered" evidence="2">
    <location>
        <begin position="381"/>
        <end position="520"/>
    </location>
</feature>
<feature type="region of interest" description="Disordered" evidence="2">
    <location>
        <begin position="884"/>
        <end position="911"/>
    </location>
</feature>
<dbReference type="PANTHER" id="PTHR24023:SF1112">
    <property type="entry name" value="COL_CUTICLE_N DOMAIN-CONTAINING PROTEIN-RELATED"/>
    <property type="match status" value="1"/>
</dbReference>
<evidence type="ECO:0000256" key="1">
    <source>
        <dbReference type="SAM" id="Coils"/>
    </source>
</evidence>
<feature type="compositionally biased region" description="Basic and acidic residues" evidence="2">
    <location>
        <begin position="509"/>
        <end position="520"/>
    </location>
</feature>
<dbReference type="AlphaFoldDB" id="A0A7R8W447"/>
<dbReference type="GO" id="GO:0030198">
    <property type="term" value="P:extracellular matrix organization"/>
    <property type="evidence" value="ECO:0007669"/>
    <property type="project" value="TreeGrafter"/>
</dbReference>
<dbReference type="EMBL" id="OB660369">
    <property type="protein sequence ID" value="CAD7224440.1"/>
    <property type="molecule type" value="Genomic_DNA"/>
</dbReference>
<evidence type="ECO:0000313" key="4">
    <source>
        <dbReference type="EMBL" id="CAD7224440.1"/>
    </source>
</evidence>
<sequence>MIACIFAAAWLLSQSQGRLNGFAITELGDAAILDLIKKAINRSDLVFSPVAKFSSGDVIVMVRSLFLREILLAVLLLHVGTGATGHFLNFGRHGRLLSLRSLTRDWGKLFSFNRATTTTPPPLVAKTSGAEKTASTVAPSTTSLSTQRSKSLFPEWRASVPITSTTEKVPHHQLQNIPELAGPLSPYNYKPWDEQQQRTNVARTQNPSKQPQINQHSLEYPNLKLLYPQWDSNKYVSESSSETLNPVFKVLKHPDEVSPSVLPLLESFKAVMKKDESPSNHFRELKTRLDTGRVGGIQHTQSGMLQRRNSETGLEAPLRSQSSDVPILARRDDFDQFGNTFEESPLKKFSKDVREGNNQHLFRIGLSEKVGIQELKNEPGKISLAEKPGRKPGILGPLGESGPREIMGQLGPAGEPGPPGPIGQPGPAGPAGSPGLPGPIGPPGEIGQPGPPGLDGEPGPPGPIGQRGPPGPRGEPGPRGPKGSTGSMGPKGDQGVAGVKGDPGPPGPKGERGIPGKNFPEKRFMNVTTEIMLNLLQQHIAVTPPSEKEKVKGIAKKLLRRFKNLSVEDECQAGTRDEKSVVKLTQYDGESIIGDVNCLESKTGALVTAEEERFLEAPEGPNIFDEIAIHEVRTSVLEGELDKSVAHFQREITDLWNATARLQGDVQNELVTHWQEISLNTLNRNFIQKVRNGVLQLYTAPSSPRSEAEEYELILNYFQDSLTILKELPLVKQEFVNLKSAFHELFHLATEDRAKITQLETEVAKARLENEELKSTLQSLSQGDRESTMNFAARNAASLVTVPTETRDLDSVALRTPEKTDAEDYRNFYPAQDAEETVTGREANSESETVDMVFLLSAVFPYFAYYYVLAGGGSTRLVKIATGNPGTNPMENKRQHERPVPVPKDGSSFAA</sequence>
<dbReference type="InterPro" id="IPR050149">
    <property type="entry name" value="Collagen_superfamily"/>
</dbReference>
<gene>
    <name evidence="4" type="ORF">CTOB1V02_LOCUS2398</name>
</gene>
<organism evidence="4">
    <name type="scientific">Cyprideis torosa</name>
    <dbReference type="NCBI Taxonomy" id="163714"/>
    <lineage>
        <taxon>Eukaryota</taxon>
        <taxon>Metazoa</taxon>
        <taxon>Ecdysozoa</taxon>
        <taxon>Arthropoda</taxon>
        <taxon>Crustacea</taxon>
        <taxon>Oligostraca</taxon>
        <taxon>Ostracoda</taxon>
        <taxon>Podocopa</taxon>
        <taxon>Podocopida</taxon>
        <taxon>Cytherocopina</taxon>
        <taxon>Cytheroidea</taxon>
        <taxon>Cytherideidae</taxon>
        <taxon>Cyprideis</taxon>
    </lineage>
</organism>
<dbReference type="GO" id="GO:0005615">
    <property type="term" value="C:extracellular space"/>
    <property type="evidence" value="ECO:0007669"/>
    <property type="project" value="TreeGrafter"/>
</dbReference>
<name>A0A7R8W447_9CRUS</name>
<dbReference type="Pfam" id="PF01391">
    <property type="entry name" value="Collagen"/>
    <property type="match status" value="1"/>
</dbReference>
<feature type="compositionally biased region" description="Pro residues" evidence="2">
    <location>
        <begin position="415"/>
        <end position="428"/>
    </location>
</feature>
<dbReference type="GO" id="GO:0030020">
    <property type="term" value="F:extracellular matrix structural constituent conferring tensile strength"/>
    <property type="evidence" value="ECO:0007669"/>
    <property type="project" value="TreeGrafter"/>
</dbReference>
<reference evidence="4" key="1">
    <citation type="submission" date="2020-11" db="EMBL/GenBank/DDBJ databases">
        <authorList>
            <person name="Tran Van P."/>
        </authorList>
    </citation>
    <scope>NUCLEOTIDE SEQUENCE</scope>
</reference>
<feature type="coiled-coil region" evidence="1">
    <location>
        <begin position="749"/>
        <end position="783"/>
    </location>
</feature>
<protein>
    <submittedName>
        <fullName evidence="4">Uncharacterized protein</fullName>
    </submittedName>
</protein>
<evidence type="ECO:0000256" key="3">
    <source>
        <dbReference type="SAM" id="SignalP"/>
    </source>
</evidence>
<feature type="compositionally biased region" description="Pro residues" evidence="2">
    <location>
        <begin position="458"/>
        <end position="479"/>
    </location>
</feature>
<feature type="chain" id="PRO_5043613426" evidence="3">
    <location>
        <begin position="18"/>
        <end position="911"/>
    </location>
</feature>
<feature type="signal peptide" evidence="3">
    <location>
        <begin position="1"/>
        <end position="17"/>
    </location>
</feature>
<dbReference type="GO" id="GO:0031012">
    <property type="term" value="C:extracellular matrix"/>
    <property type="evidence" value="ECO:0007669"/>
    <property type="project" value="TreeGrafter"/>
</dbReference>
<feature type="region of interest" description="Disordered" evidence="2">
    <location>
        <begin position="303"/>
        <end position="322"/>
    </location>
</feature>
<proteinExistence type="predicted"/>
<dbReference type="InterPro" id="IPR008160">
    <property type="entry name" value="Collagen"/>
</dbReference>
<evidence type="ECO:0000256" key="2">
    <source>
        <dbReference type="SAM" id="MobiDB-lite"/>
    </source>
</evidence>
<dbReference type="PANTHER" id="PTHR24023">
    <property type="entry name" value="COLLAGEN ALPHA"/>
    <property type="match status" value="1"/>
</dbReference>